<keyword evidence="4 6" id="KW-1133">Transmembrane helix</keyword>
<evidence type="ECO:0000256" key="2">
    <source>
        <dbReference type="ARBA" id="ARBA00022475"/>
    </source>
</evidence>
<name>A0A1C3X1N8_9BRAD</name>
<keyword evidence="2" id="KW-1003">Cell membrane</keyword>
<dbReference type="RefSeq" id="WP_091960779.1">
    <property type="nucleotide sequence ID" value="NZ_FMAI01000011.1"/>
</dbReference>
<keyword evidence="8" id="KW-1185">Reference proteome</keyword>
<feature type="transmembrane region" description="Helical" evidence="6">
    <location>
        <begin position="38"/>
        <end position="58"/>
    </location>
</feature>
<protein>
    <submittedName>
        <fullName evidence="7">Threonine/homoserine/homoserine lactone efflux protein</fullName>
    </submittedName>
</protein>
<dbReference type="Proteomes" id="UP000199184">
    <property type="component" value="Unassembled WGS sequence"/>
</dbReference>
<evidence type="ECO:0000256" key="3">
    <source>
        <dbReference type="ARBA" id="ARBA00022692"/>
    </source>
</evidence>
<evidence type="ECO:0000313" key="8">
    <source>
        <dbReference type="Proteomes" id="UP000199184"/>
    </source>
</evidence>
<keyword evidence="5 6" id="KW-0472">Membrane</keyword>
<sequence>MSFLTFFTATYFLLAVPGPTNTLLATSGAGIGIVRSLHLLVAELAGYLLAIALLRLALGPIVMDIPLAAVLLRVAVTIYILCLAVMLWRVNTRELRDGAPVTFGQVLLATLLNPKALVFAFLLLPVGAGPLELLPWLGAIALQIVTAGAAWITLGATLGRGARRLGHPDLVTRTGAVTLVAVTGLIWLQSFLSA</sequence>
<evidence type="ECO:0000256" key="6">
    <source>
        <dbReference type="SAM" id="Phobius"/>
    </source>
</evidence>
<comment type="subcellular location">
    <subcellularLocation>
        <location evidence="1">Cell membrane</location>
        <topology evidence="1">Multi-pass membrane protein</topology>
    </subcellularLocation>
</comment>
<feature type="transmembrane region" description="Helical" evidence="6">
    <location>
        <begin position="102"/>
        <end position="124"/>
    </location>
</feature>
<dbReference type="GO" id="GO:0033228">
    <property type="term" value="P:cysteine export across plasma membrane"/>
    <property type="evidence" value="ECO:0007669"/>
    <property type="project" value="TreeGrafter"/>
</dbReference>
<dbReference type="PANTHER" id="PTHR30086:SF20">
    <property type="entry name" value="ARGININE EXPORTER PROTEIN ARGO-RELATED"/>
    <property type="match status" value="1"/>
</dbReference>
<accession>A0A1C3X1N8</accession>
<evidence type="ECO:0000313" key="7">
    <source>
        <dbReference type="EMBL" id="SCB46026.1"/>
    </source>
</evidence>
<dbReference type="EMBL" id="FMAI01000011">
    <property type="protein sequence ID" value="SCB46026.1"/>
    <property type="molecule type" value="Genomic_DNA"/>
</dbReference>
<reference evidence="8" key="1">
    <citation type="submission" date="2016-08" db="EMBL/GenBank/DDBJ databases">
        <authorList>
            <person name="Varghese N."/>
            <person name="Submissions Spin"/>
        </authorList>
    </citation>
    <scope>NUCLEOTIDE SEQUENCE [LARGE SCALE GENOMIC DNA]</scope>
    <source>
        <strain evidence="8">ERR11</strain>
    </source>
</reference>
<dbReference type="InterPro" id="IPR001123">
    <property type="entry name" value="LeuE-type"/>
</dbReference>
<dbReference type="GO" id="GO:0005886">
    <property type="term" value="C:plasma membrane"/>
    <property type="evidence" value="ECO:0007669"/>
    <property type="project" value="UniProtKB-SubCell"/>
</dbReference>
<feature type="transmembrane region" description="Helical" evidence="6">
    <location>
        <begin position="70"/>
        <end position="90"/>
    </location>
</feature>
<evidence type="ECO:0000256" key="5">
    <source>
        <dbReference type="ARBA" id="ARBA00023136"/>
    </source>
</evidence>
<evidence type="ECO:0000256" key="1">
    <source>
        <dbReference type="ARBA" id="ARBA00004651"/>
    </source>
</evidence>
<gene>
    <name evidence="7" type="ORF">GA0061098_1011148</name>
</gene>
<dbReference type="GO" id="GO:0015171">
    <property type="term" value="F:amino acid transmembrane transporter activity"/>
    <property type="evidence" value="ECO:0007669"/>
    <property type="project" value="TreeGrafter"/>
</dbReference>
<dbReference type="AlphaFoldDB" id="A0A1C3X1N8"/>
<evidence type="ECO:0000256" key="4">
    <source>
        <dbReference type="ARBA" id="ARBA00022989"/>
    </source>
</evidence>
<feature type="transmembrane region" description="Helical" evidence="6">
    <location>
        <begin position="136"/>
        <end position="158"/>
    </location>
</feature>
<organism evidence="7 8">
    <name type="scientific">Bradyrhizobium shewense</name>
    <dbReference type="NCBI Taxonomy" id="1761772"/>
    <lineage>
        <taxon>Bacteria</taxon>
        <taxon>Pseudomonadati</taxon>
        <taxon>Pseudomonadota</taxon>
        <taxon>Alphaproteobacteria</taxon>
        <taxon>Hyphomicrobiales</taxon>
        <taxon>Nitrobacteraceae</taxon>
        <taxon>Bradyrhizobium</taxon>
    </lineage>
</organism>
<proteinExistence type="predicted"/>
<feature type="transmembrane region" description="Helical" evidence="6">
    <location>
        <begin position="170"/>
        <end position="188"/>
    </location>
</feature>
<keyword evidence="3 6" id="KW-0812">Transmembrane</keyword>
<dbReference type="PANTHER" id="PTHR30086">
    <property type="entry name" value="ARGININE EXPORTER PROTEIN ARGO"/>
    <property type="match status" value="1"/>
</dbReference>